<name>A0A4P9Z2P8_9FUNG</name>
<keyword evidence="3" id="KW-0274">FAD</keyword>
<dbReference type="GO" id="GO:0071949">
    <property type="term" value="F:FAD binding"/>
    <property type="evidence" value="ECO:0007669"/>
    <property type="project" value="InterPro"/>
</dbReference>
<dbReference type="Proteomes" id="UP000278143">
    <property type="component" value="Unassembled WGS sequence"/>
</dbReference>
<gene>
    <name evidence="6" type="ORF">SYNPS1DRAFT_27548</name>
</gene>
<dbReference type="GO" id="GO:0016709">
    <property type="term" value="F:oxidoreductase activity, acting on paired donors, with incorporation or reduction of molecular oxygen, NAD(P)H as one donor, and incorporation of one atom of oxygen"/>
    <property type="evidence" value="ECO:0007669"/>
    <property type="project" value="UniProtKB-ARBA"/>
</dbReference>
<dbReference type="InterPro" id="IPR002938">
    <property type="entry name" value="FAD-bd"/>
</dbReference>
<proteinExistence type="predicted"/>
<evidence type="ECO:0000256" key="1">
    <source>
        <dbReference type="ARBA" id="ARBA00001974"/>
    </source>
</evidence>
<feature type="domain" description="FAD-binding" evidence="5">
    <location>
        <begin position="17"/>
        <end position="372"/>
    </location>
</feature>
<dbReference type="SUPFAM" id="SSF51905">
    <property type="entry name" value="FAD/NAD(P)-binding domain"/>
    <property type="match status" value="1"/>
</dbReference>
<dbReference type="PRINTS" id="PR00420">
    <property type="entry name" value="RNGMNOXGNASE"/>
</dbReference>
<accession>A0A4P9Z2P8</accession>
<dbReference type="OrthoDB" id="1716816at2759"/>
<dbReference type="InterPro" id="IPR036188">
    <property type="entry name" value="FAD/NAD-bd_sf"/>
</dbReference>
<evidence type="ECO:0000256" key="2">
    <source>
        <dbReference type="ARBA" id="ARBA00022630"/>
    </source>
</evidence>
<evidence type="ECO:0000313" key="7">
    <source>
        <dbReference type="Proteomes" id="UP000278143"/>
    </source>
</evidence>
<sequence>MVTAPFYAMNAMEERDPVLIIGSGPTGLMAALILTELGVPVEVYDKSPKPASTWRAPGFNARTMELFARYGLAERFSAVSEPRNELTVYAEGKQIAQLSLYGARTEFPHLFLCPQTETERVLRERLAELGVYIQWGWEFTGYDMVTPSAGTGRGKRATAAIEAVAARFQCAEMELHHRPRTIVRRGAYLLGCDGAHSRVRKAMGAAFGGRRIDTKIAAGDVEVDADWPNAGRFSLHPDGMVGALRVKGSHCYRVFAAWGENDPAELTNETFAATLRHRLAPEPLANLNVISTSLFTLQERRASYYSIDGRIFLCGDAAHIHSPAGGQGLNLGVQDAENIAWKLALVYHGRANAKLLDTYAIERVPVANDVIELSHNLFSKTMASTSSMRAFLLKHTAPFLASAPRKLQRKRFEQAAQLRIRYSADDNVAVDEDGCRWENAWWSSLLTDDLCVPGARAVDGVVTDMAAAVDSQPLRVRQWLSDHCGNYAVMVFVDCGVAAVEPDLVDKSRAPQLSRAHSSTSLSSVAASSISSSYRGARLARTTIDELMMLLAVLRGYVECIPLAIILHGSKQPDTQESVAQQIFEHFPAAYDSSFDDAPSPLIRVFADQPQGMLFDGLALSGIYACAHSGKHVAYLVRPDGYIACRGPLAGAGDQVQTHLDSYIYYGK</sequence>
<evidence type="ECO:0000259" key="5">
    <source>
        <dbReference type="Pfam" id="PF01494"/>
    </source>
</evidence>
<evidence type="ECO:0000256" key="3">
    <source>
        <dbReference type="ARBA" id="ARBA00022827"/>
    </source>
</evidence>
<keyword evidence="7" id="KW-1185">Reference proteome</keyword>
<evidence type="ECO:0000313" key="6">
    <source>
        <dbReference type="EMBL" id="RKP26774.1"/>
    </source>
</evidence>
<dbReference type="Pfam" id="PF01494">
    <property type="entry name" value="FAD_binding_3"/>
    <property type="match status" value="1"/>
</dbReference>
<dbReference type="Gene3D" id="3.50.50.60">
    <property type="entry name" value="FAD/NAD(P)-binding domain"/>
    <property type="match status" value="1"/>
</dbReference>
<reference evidence="7" key="1">
    <citation type="journal article" date="2018" name="Nat. Microbiol.">
        <title>Leveraging single-cell genomics to expand the fungal tree of life.</title>
        <authorList>
            <person name="Ahrendt S.R."/>
            <person name="Quandt C.A."/>
            <person name="Ciobanu D."/>
            <person name="Clum A."/>
            <person name="Salamov A."/>
            <person name="Andreopoulos B."/>
            <person name="Cheng J.F."/>
            <person name="Woyke T."/>
            <person name="Pelin A."/>
            <person name="Henrissat B."/>
            <person name="Reynolds N.K."/>
            <person name="Benny G.L."/>
            <person name="Smith M.E."/>
            <person name="James T.Y."/>
            <person name="Grigoriev I.V."/>
        </authorList>
    </citation>
    <scope>NUCLEOTIDE SEQUENCE [LARGE SCALE GENOMIC DNA]</scope>
    <source>
        <strain evidence="7">Benny S71-1</strain>
    </source>
</reference>
<protein>
    <submittedName>
        <fullName evidence="6">FAD binding domain-containing protein</fullName>
    </submittedName>
</protein>
<dbReference type="PANTHER" id="PTHR43004">
    <property type="entry name" value="TRK SYSTEM POTASSIUM UPTAKE PROTEIN"/>
    <property type="match status" value="1"/>
</dbReference>
<keyword evidence="2" id="KW-0285">Flavoprotein</keyword>
<comment type="cofactor">
    <cofactor evidence="1">
        <name>FAD</name>
        <dbReference type="ChEBI" id="CHEBI:57692"/>
    </cofactor>
</comment>
<dbReference type="InterPro" id="IPR050641">
    <property type="entry name" value="RIFMO-like"/>
</dbReference>
<keyword evidence="4" id="KW-0560">Oxidoreductase</keyword>
<dbReference type="Gene3D" id="3.30.70.2450">
    <property type="match status" value="1"/>
</dbReference>
<dbReference type="AlphaFoldDB" id="A0A4P9Z2P8"/>
<dbReference type="EMBL" id="KZ989338">
    <property type="protein sequence ID" value="RKP26774.1"/>
    <property type="molecule type" value="Genomic_DNA"/>
</dbReference>
<dbReference type="PANTHER" id="PTHR43004:SF19">
    <property type="entry name" value="BINDING MONOOXYGENASE, PUTATIVE (JCVI)-RELATED"/>
    <property type="match status" value="1"/>
</dbReference>
<organism evidence="6 7">
    <name type="scientific">Syncephalis pseudoplumigaleata</name>
    <dbReference type="NCBI Taxonomy" id="1712513"/>
    <lineage>
        <taxon>Eukaryota</taxon>
        <taxon>Fungi</taxon>
        <taxon>Fungi incertae sedis</taxon>
        <taxon>Zoopagomycota</taxon>
        <taxon>Zoopagomycotina</taxon>
        <taxon>Zoopagomycetes</taxon>
        <taxon>Zoopagales</taxon>
        <taxon>Piptocephalidaceae</taxon>
        <taxon>Syncephalis</taxon>
    </lineage>
</organism>
<evidence type="ECO:0000256" key="4">
    <source>
        <dbReference type="ARBA" id="ARBA00023002"/>
    </source>
</evidence>